<sequence>MPEAFADYLSDNAREASINHLNVALATGIQLQLAIKQAHWNIKGPSFIGIHELLDDVYDRMGEHIDTIAERCVILGGTADGTVEAAQKDGKLAPYPADAVHQDTHIEELKKRMVQFAALVHDSLKEVGESGDEETADLFTGVSRDVSKDAWFIGAHHTSAKS</sequence>
<dbReference type="InterPro" id="IPR012347">
    <property type="entry name" value="Ferritin-like"/>
</dbReference>
<dbReference type="STRING" id="573024.SAMN05216208_2998"/>
<dbReference type="PRINTS" id="PR01346">
    <property type="entry name" value="HELNAPAPROT"/>
</dbReference>
<dbReference type="PANTHER" id="PTHR42932:SF3">
    <property type="entry name" value="DNA PROTECTION DURING STARVATION PROTEIN"/>
    <property type="match status" value="1"/>
</dbReference>
<dbReference type="PANTHER" id="PTHR42932">
    <property type="entry name" value="GENERAL STRESS PROTEIN 20U"/>
    <property type="match status" value="1"/>
</dbReference>
<dbReference type="CDD" id="cd01043">
    <property type="entry name" value="DPS"/>
    <property type="match status" value="1"/>
</dbReference>
<gene>
    <name evidence="4" type="ORF">SAMN05421666_2321</name>
</gene>
<dbReference type="AlphaFoldDB" id="A0A1N7H0D2"/>
<keyword evidence="5" id="KW-1185">Reference proteome</keyword>
<dbReference type="PROSITE" id="PS00819">
    <property type="entry name" value="DPS_2"/>
    <property type="match status" value="1"/>
</dbReference>
<dbReference type="Pfam" id="PF00210">
    <property type="entry name" value="Ferritin"/>
    <property type="match status" value="1"/>
</dbReference>
<dbReference type="InterPro" id="IPR002177">
    <property type="entry name" value="DPS_DNA-bd"/>
</dbReference>
<keyword evidence="4" id="KW-0238">DNA-binding</keyword>
<dbReference type="PIRSF" id="PIRSF005900">
    <property type="entry name" value="Dps"/>
    <property type="match status" value="1"/>
</dbReference>
<dbReference type="InterPro" id="IPR008331">
    <property type="entry name" value="Ferritin_DPS_dom"/>
</dbReference>
<dbReference type="GO" id="GO:0016722">
    <property type="term" value="F:oxidoreductase activity, acting on metal ions"/>
    <property type="evidence" value="ECO:0007669"/>
    <property type="project" value="InterPro"/>
</dbReference>
<name>A0A1N7H0D2_9RHOB</name>
<proteinExistence type="inferred from homology"/>
<evidence type="ECO:0000313" key="4">
    <source>
        <dbReference type="EMBL" id="SIS18317.1"/>
    </source>
</evidence>
<organism evidence="4 5">
    <name type="scientific">Roseovarius nanhaiticus</name>
    <dbReference type="NCBI Taxonomy" id="573024"/>
    <lineage>
        <taxon>Bacteria</taxon>
        <taxon>Pseudomonadati</taxon>
        <taxon>Pseudomonadota</taxon>
        <taxon>Alphaproteobacteria</taxon>
        <taxon>Rhodobacterales</taxon>
        <taxon>Roseobacteraceae</taxon>
        <taxon>Roseovarius</taxon>
    </lineage>
</organism>
<dbReference type="Gene3D" id="1.20.1260.10">
    <property type="match status" value="1"/>
</dbReference>
<protein>
    <submittedName>
        <fullName evidence="4">Starvation-inducible DNA-binding protein</fullName>
    </submittedName>
</protein>
<evidence type="ECO:0000259" key="3">
    <source>
        <dbReference type="Pfam" id="PF00210"/>
    </source>
</evidence>
<dbReference type="EMBL" id="FTNV01000002">
    <property type="protein sequence ID" value="SIS18317.1"/>
    <property type="molecule type" value="Genomic_DNA"/>
</dbReference>
<dbReference type="GO" id="GO:0003677">
    <property type="term" value="F:DNA binding"/>
    <property type="evidence" value="ECO:0007669"/>
    <property type="project" value="UniProtKB-KW"/>
</dbReference>
<dbReference type="InterPro" id="IPR009078">
    <property type="entry name" value="Ferritin-like_SF"/>
</dbReference>
<evidence type="ECO:0000256" key="1">
    <source>
        <dbReference type="ARBA" id="ARBA00009497"/>
    </source>
</evidence>
<accession>A0A1N7H0D2</accession>
<dbReference type="OrthoDB" id="9797687at2"/>
<dbReference type="InterPro" id="IPR023188">
    <property type="entry name" value="DPS_DNA-bd_CS"/>
</dbReference>
<evidence type="ECO:0000256" key="2">
    <source>
        <dbReference type="RuleBase" id="RU003875"/>
    </source>
</evidence>
<dbReference type="GO" id="GO:0008199">
    <property type="term" value="F:ferric iron binding"/>
    <property type="evidence" value="ECO:0007669"/>
    <property type="project" value="InterPro"/>
</dbReference>
<dbReference type="Proteomes" id="UP000186019">
    <property type="component" value="Unassembled WGS sequence"/>
</dbReference>
<dbReference type="RefSeq" id="WP_076534132.1">
    <property type="nucleotide sequence ID" value="NZ_CANNEL010000006.1"/>
</dbReference>
<comment type="similarity">
    <text evidence="1 2">Belongs to the Dps family.</text>
</comment>
<evidence type="ECO:0000313" key="5">
    <source>
        <dbReference type="Proteomes" id="UP000186019"/>
    </source>
</evidence>
<feature type="domain" description="Ferritin/DPS" evidence="3">
    <location>
        <begin position="18"/>
        <end position="157"/>
    </location>
</feature>
<reference evidence="4 5" key="1">
    <citation type="submission" date="2017-01" db="EMBL/GenBank/DDBJ databases">
        <authorList>
            <person name="Mah S.A."/>
            <person name="Swanson W.J."/>
            <person name="Moy G.W."/>
            <person name="Vacquier V.D."/>
        </authorList>
    </citation>
    <scope>NUCLEOTIDE SEQUENCE [LARGE SCALE GENOMIC DNA]</scope>
    <source>
        <strain evidence="4 5">DSM 29590</strain>
    </source>
</reference>
<dbReference type="SUPFAM" id="SSF47240">
    <property type="entry name" value="Ferritin-like"/>
    <property type="match status" value="1"/>
</dbReference>
<dbReference type="NCBIfam" id="NF006975">
    <property type="entry name" value="PRK09448.1"/>
    <property type="match status" value="1"/>
</dbReference>